<dbReference type="InterPro" id="IPR039715">
    <property type="entry name" value="ZCCHC10"/>
</dbReference>
<evidence type="ECO:0008006" key="4">
    <source>
        <dbReference type="Google" id="ProtNLM"/>
    </source>
</evidence>
<feature type="compositionally biased region" description="Basic residues" evidence="1">
    <location>
        <begin position="258"/>
        <end position="267"/>
    </location>
</feature>
<dbReference type="GO" id="GO:0008270">
    <property type="term" value="F:zinc ion binding"/>
    <property type="evidence" value="ECO:0007669"/>
    <property type="project" value="InterPro"/>
</dbReference>
<feature type="compositionally biased region" description="Low complexity" evidence="1">
    <location>
        <begin position="186"/>
        <end position="250"/>
    </location>
</feature>
<evidence type="ECO:0000313" key="3">
    <source>
        <dbReference type="Proteomes" id="UP001208570"/>
    </source>
</evidence>
<proteinExistence type="predicted"/>
<dbReference type="PANTHER" id="PTHR13491">
    <property type="entry name" value="ZCCHC10 PROTEIN"/>
    <property type="match status" value="1"/>
</dbReference>
<dbReference type="Pfam" id="PF13917">
    <property type="entry name" value="zf-CCHC_3"/>
    <property type="match status" value="1"/>
</dbReference>
<evidence type="ECO:0000256" key="1">
    <source>
        <dbReference type="SAM" id="MobiDB-lite"/>
    </source>
</evidence>
<dbReference type="SUPFAM" id="SSF57756">
    <property type="entry name" value="Retrovirus zinc finger-like domains"/>
    <property type="match status" value="1"/>
</dbReference>
<accession>A0AAD9NH27</accession>
<name>A0AAD9NH27_9ANNE</name>
<reference evidence="2" key="1">
    <citation type="journal article" date="2023" name="Mol. Biol. Evol.">
        <title>Third-Generation Sequencing Reveals the Adaptive Role of the Epigenome in Three Deep-Sea Polychaetes.</title>
        <authorList>
            <person name="Perez M."/>
            <person name="Aroh O."/>
            <person name="Sun Y."/>
            <person name="Lan Y."/>
            <person name="Juniper S.K."/>
            <person name="Young C.R."/>
            <person name="Angers B."/>
            <person name="Qian P.Y."/>
        </authorList>
    </citation>
    <scope>NUCLEOTIDE SEQUENCE</scope>
    <source>
        <strain evidence="2">P08H-3</strain>
    </source>
</reference>
<organism evidence="2 3">
    <name type="scientific">Paralvinella palmiformis</name>
    <dbReference type="NCBI Taxonomy" id="53620"/>
    <lineage>
        <taxon>Eukaryota</taxon>
        <taxon>Metazoa</taxon>
        <taxon>Spiralia</taxon>
        <taxon>Lophotrochozoa</taxon>
        <taxon>Annelida</taxon>
        <taxon>Polychaeta</taxon>
        <taxon>Sedentaria</taxon>
        <taxon>Canalipalpata</taxon>
        <taxon>Terebellida</taxon>
        <taxon>Terebelliformia</taxon>
        <taxon>Alvinellidae</taxon>
        <taxon>Paralvinella</taxon>
    </lineage>
</organism>
<evidence type="ECO:0000313" key="2">
    <source>
        <dbReference type="EMBL" id="KAK2169795.1"/>
    </source>
</evidence>
<dbReference type="AlphaFoldDB" id="A0AAD9NH27"/>
<sequence>MRRSEKRNNLQICPRRDSNTGGSDLWSSTLLLDHGGVPRVISEEWGVRDILTSHFWDGKVLPVSLKAAQNEPVPLGTMLTKGAGHDNLSLAAMISAFLEFKMAPHVKMGSNTSYYKREPSAINVQCQKCLEKGHWTYQCTGKRKYVYRPSRTKEMKKRMKLEEEKDRIELLSQVAMMKQKKKKHQSSSSDSSSSSSDSSSSDSSDSSSDSSTSSDSSSSGTSTSGTSDSDSDSSTTTTSSSSSTSDNDSSSDSDKSSKKVTKKKHRH</sequence>
<feature type="region of interest" description="Disordered" evidence="1">
    <location>
        <begin position="1"/>
        <end position="20"/>
    </location>
</feature>
<gene>
    <name evidence="2" type="ORF">LSH36_7g20017</name>
</gene>
<feature type="region of interest" description="Disordered" evidence="1">
    <location>
        <begin position="176"/>
        <end position="267"/>
    </location>
</feature>
<comment type="caution">
    <text evidence="2">The sequence shown here is derived from an EMBL/GenBank/DDBJ whole genome shotgun (WGS) entry which is preliminary data.</text>
</comment>
<dbReference type="Proteomes" id="UP001208570">
    <property type="component" value="Unassembled WGS sequence"/>
</dbReference>
<dbReference type="PANTHER" id="PTHR13491:SF0">
    <property type="entry name" value="ZINC FINGER CCHC DOMAIN-CONTAINING PROTEIN 10"/>
    <property type="match status" value="1"/>
</dbReference>
<dbReference type="GO" id="GO:0003676">
    <property type="term" value="F:nucleic acid binding"/>
    <property type="evidence" value="ECO:0007669"/>
    <property type="project" value="InterPro"/>
</dbReference>
<dbReference type="EMBL" id="JAODUP010000007">
    <property type="protein sequence ID" value="KAK2169795.1"/>
    <property type="molecule type" value="Genomic_DNA"/>
</dbReference>
<dbReference type="InterPro" id="IPR036875">
    <property type="entry name" value="Znf_CCHC_sf"/>
</dbReference>
<keyword evidence="3" id="KW-1185">Reference proteome</keyword>
<protein>
    <recommendedName>
        <fullName evidence="4">Zinc finger CCHC domain-containing protein 10</fullName>
    </recommendedName>
</protein>